<protein>
    <submittedName>
        <fullName evidence="4">Alpha/beta hydrolase</fullName>
    </submittedName>
</protein>
<reference evidence="5" key="1">
    <citation type="submission" date="2016-06" db="EMBL/GenBank/DDBJ databases">
        <title>Complete genome sequence of Actinoalloteichus fjordicus DSM 46855 (=ADI127-17), type strain of the new species Actinoalloteichus fjordicus.</title>
        <authorList>
            <person name="Ruckert C."/>
            <person name="Nouioui I."/>
            <person name="Willmese J."/>
            <person name="van Wezel G."/>
            <person name="Klenk H.-P."/>
            <person name="Kalinowski J."/>
            <person name="Zotchev S.B."/>
        </authorList>
    </citation>
    <scope>NUCLEOTIDE SEQUENCE [LARGE SCALE GENOMIC DNA]</scope>
    <source>
        <strain evidence="5">ADI127-7</strain>
    </source>
</reference>
<dbReference type="KEGG" id="acad:UA74_10155"/>
<evidence type="ECO:0000259" key="3">
    <source>
        <dbReference type="Pfam" id="PF06259"/>
    </source>
</evidence>
<dbReference type="Pfam" id="PF06259">
    <property type="entry name" value="Abhydrolase_8"/>
    <property type="match status" value="2"/>
</dbReference>
<proteinExistence type="predicted"/>
<evidence type="ECO:0000256" key="2">
    <source>
        <dbReference type="SAM" id="SignalP"/>
    </source>
</evidence>
<feature type="region of interest" description="Disordered" evidence="1">
    <location>
        <begin position="258"/>
        <end position="286"/>
    </location>
</feature>
<evidence type="ECO:0000313" key="5">
    <source>
        <dbReference type="Proteomes" id="UP000185511"/>
    </source>
</evidence>
<keyword evidence="4" id="KW-0378">Hydrolase</keyword>
<feature type="chain" id="PRO_5042292989" evidence="2">
    <location>
        <begin position="22"/>
        <end position="433"/>
    </location>
</feature>
<dbReference type="GO" id="GO:0016787">
    <property type="term" value="F:hydrolase activity"/>
    <property type="evidence" value="ECO:0007669"/>
    <property type="project" value="UniProtKB-KW"/>
</dbReference>
<feature type="signal peptide" evidence="2">
    <location>
        <begin position="1"/>
        <end position="21"/>
    </location>
</feature>
<dbReference type="InterPro" id="IPR010427">
    <property type="entry name" value="DUF1023"/>
</dbReference>
<feature type="domain" description="DUF1023" evidence="3">
    <location>
        <begin position="273"/>
        <end position="366"/>
    </location>
</feature>
<keyword evidence="5" id="KW-1185">Reference proteome</keyword>
<gene>
    <name evidence="4" type="ORF">UA74_10155</name>
</gene>
<sequence>MRNARAGVVTLVLALLLPWCAGSATGPAPLQPLTGAAEWSRQVVDGVATPDPESADPRVVAEFFASLRPQQAEELAERFPFVVGNLDGAPATLRYAANRRALAQERSRLRAVAADVEEYGPARDSARHLAAVYGRLARDGRPILVFDPRGRGRYAEVHGDLERAEHVAVMVPGTGITLRSFDPRSDHVGTPGEMGAALYAAQRALTTEPATAVIAWAGYDTPQALGVGAATATHAEAGAVLLNRLVEGLHAARAALDGTAEGGEDSASTPGRPAAPTASARPSAVRLAADSANTSGAAAPPLRLALFCHSYGSVVCGRAAAGLPVQDVVFFGSPGVGVDSADELNTDARVWAARGPQDWIRHVPNVRLLGFGHGRDPSSAAFGARRVPAARVAGHDGYLRGDSDAARWFTRISLGLAAEPYSPSNRTWTDAQI</sequence>
<dbReference type="Proteomes" id="UP000185511">
    <property type="component" value="Chromosome"/>
</dbReference>
<dbReference type="RefSeq" id="WP_075740028.1">
    <property type="nucleotide sequence ID" value="NZ_CP016076.1"/>
</dbReference>
<keyword evidence="2" id="KW-0732">Signal</keyword>
<evidence type="ECO:0000313" key="4">
    <source>
        <dbReference type="EMBL" id="APU14094.1"/>
    </source>
</evidence>
<feature type="domain" description="DUF1023" evidence="3">
    <location>
        <begin position="147"/>
        <end position="253"/>
    </location>
</feature>
<name>A0AAC9LBX7_9PSEU</name>
<evidence type="ECO:0000256" key="1">
    <source>
        <dbReference type="SAM" id="MobiDB-lite"/>
    </source>
</evidence>
<dbReference type="EMBL" id="CP016076">
    <property type="protein sequence ID" value="APU14094.1"/>
    <property type="molecule type" value="Genomic_DNA"/>
</dbReference>
<dbReference type="AlphaFoldDB" id="A0AAC9LBX7"/>
<feature type="compositionally biased region" description="Low complexity" evidence="1">
    <location>
        <begin position="266"/>
        <end position="286"/>
    </location>
</feature>
<dbReference type="InterPro" id="IPR029058">
    <property type="entry name" value="AB_hydrolase_fold"/>
</dbReference>
<accession>A0AAC9LBX7</accession>
<organism evidence="4 5">
    <name type="scientific">Actinoalloteichus fjordicus</name>
    <dbReference type="NCBI Taxonomy" id="1612552"/>
    <lineage>
        <taxon>Bacteria</taxon>
        <taxon>Bacillati</taxon>
        <taxon>Actinomycetota</taxon>
        <taxon>Actinomycetes</taxon>
        <taxon>Pseudonocardiales</taxon>
        <taxon>Pseudonocardiaceae</taxon>
        <taxon>Actinoalloteichus</taxon>
    </lineage>
</organism>
<dbReference type="SUPFAM" id="SSF53474">
    <property type="entry name" value="alpha/beta-Hydrolases"/>
    <property type="match status" value="1"/>
</dbReference>